<evidence type="ECO:0000313" key="5">
    <source>
        <dbReference type="EMBL" id="RXK86801.1"/>
    </source>
</evidence>
<accession>A0A4Q1DBH0</accession>
<dbReference type="GO" id="GO:0006950">
    <property type="term" value="P:response to stress"/>
    <property type="evidence" value="ECO:0007669"/>
    <property type="project" value="TreeGrafter"/>
</dbReference>
<dbReference type="PANTHER" id="PTHR33164">
    <property type="entry name" value="TRANSCRIPTIONAL REGULATOR, MARR FAMILY"/>
    <property type="match status" value="1"/>
</dbReference>
<keyword evidence="3" id="KW-0804">Transcription</keyword>
<sequence>MRSRKSDTLAAFLFSMVKLQMESKVFIRNKLKENNIDLTYEMLQVLILLWRRDGVNQQEIAGFLHKDKTSVTYLIDNLSKRGLVLRSENPDDRRNKHITVTPEGLRLKEVVPPLIEEMYDIAGNGISSLLFKEGIELCEKVRSNLLGKKEEKPQD</sequence>
<evidence type="ECO:0000313" key="6">
    <source>
        <dbReference type="Proteomes" id="UP000290545"/>
    </source>
</evidence>
<feature type="domain" description="HTH marR-type" evidence="4">
    <location>
        <begin position="6"/>
        <end position="143"/>
    </location>
</feature>
<reference evidence="5 6" key="1">
    <citation type="submission" date="2019-01" db="EMBL/GenBank/DDBJ databases">
        <title>Filimonas sp. strain TTM-71.</title>
        <authorList>
            <person name="Chen W.-M."/>
        </authorList>
    </citation>
    <scope>NUCLEOTIDE SEQUENCE [LARGE SCALE GENOMIC DNA]</scope>
    <source>
        <strain evidence="5 6">TTM-71</strain>
    </source>
</reference>
<name>A0A4Q1DBH0_9BACT</name>
<dbReference type="InterPro" id="IPR039422">
    <property type="entry name" value="MarR/SlyA-like"/>
</dbReference>
<dbReference type="EMBL" id="SDHZ01000001">
    <property type="protein sequence ID" value="RXK86801.1"/>
    <property type="molecule type" value="Genomic_DNA"/>
</dbReference>
<dbReference type="Gene3D" id="1.10.10.10">
    <property type="entry name" value="Winged helix-like DNA-binding domain superfamily/Winged helix DNA-binding domain"/>
    <property type="match status" value="1"/>
</dbReference>
<keyword evidence="1" id="KW-0805">Transcription regulation</keyword>
<dbReference type="SUPFAM" id="SSF46785">
    <property type="entry name" value="Winged helix' DNA-binding domain"/>
    <property type="match status" value="1"/>
</dbReference>
<dbReference type="PANTHER" id="PTHR33164:SF64">
    <property type="entry name" value="TRANSCRIPTIONAL REGULATOR SLYA"/>
    <property type="match status" value="1"/>
</dbReference>
<evidence type="ECO:0000256" key="2">
    <source>
        <dbReference type="ARBA" id="ARBA00023125"/>
    </source>
</evidence>
<proteinExistence type="predicted"/>
<keyword evidence="6" id="KW-1185">Reference proteome</keyword>
<evidence type="ECO:0000259" key="4">
    <source>
        <dbReference type="PROSITE" id="PS50995"/>
    </source>
</evidence>
<dbReference type="SMART" id="SM00347">
    <property type="entry name" value="HTH_MARR"/>
    <property type="match status" value="1"/>
</dbReference>
<gene>
    <name evidence="5" type="ORF">ESB13_08385</name>
</gene>
<dbReference type="RefSeq" id="WP_129002550.1">
    <property type="nucleotide sequence ID" value="NZ_SDHZ01000001.1"/>
</dbReference>
<dbReference type="PRINTS" id="PR00598">
    <property type="entry name" value="HTHMARR"/>
</dbReference>
<evidence type="ECO:0000256" key="3">
    <source>
        <dbReference type="ARBA" id="ARBA00023163"/>
    </source>
</evidence>
<dbReference type="Pfam" id="PF01047">
    <property type="entry name" value="MarR"/>
    <property type="match status" value="1"/>
</dbReference>
<keyword evidence="2" id="KW-0238">DNA-binding</keyword>
<dbReference type="InterPro" id="IPR000835">
    <property type="entry name" value="HTH_MarR-typ"/>
</dbReference>
<dbReference type="Proteomes" id="UP000290545">
    <property type="component" value="Unassembled WGS sequence"/>
</dbReference>
<dbReference type="OrthoDB" id="996843at2"/>
<organism evidence="5 6">
    <name type="scientific">Filimonas effusa</name>
    <dbReference type="NCBI Taxonomy" id="2508721"/>
    <lineage>
        <taxon>Bacteria</taxon>
        <taxon>Pseudomonadati</taxon>
        <taxon>Bacteroidota</taxon>
        <taxon>Chitinophagia</taxon>
        <taxon>Chitinophagales</taxon>
        <taxon>Chitinophagaceae</taxon>
        <taxon>Filimonas</taxon>
    </lineage>
</organism>
<dbReference type="AlphaFoldDB" id="A0A4Q1DBH0"/>
<dbReference type="GO" id="GO:0003677">
    <property type="term" value="F:DNA binding"/>
    <property type="evidence" value="ECO:0007669"/>
    <property type="project" value="UniProtKB-KW"/>
</dbReference>
<comment type="caution">
    <text evidence="5">The sequence shown here is derived from an EMBL/GenBank/DDBJ whole genome shotgun (WGS) entry which is preliminary data.</text>
</comment>
<evidence type="ECO:0000256" key="1">
    <source>
        <dbReference type="ARBA" id="ARBA00023015"/>
    </source>
</evidence>
<dbReference type="PROSITE" id="PS50995">
    <property type="entry name" value="HTH_MARR_2"/>
    <property type="match status" value="1"/>
</dbReference>
<protein>
    <submittedName>
        <fullName evidence="5">MarR family transcriptional regulator</fullName>
    </submittedName>
</protein>
<dbReference type="InterPro" id="IPR036390">
    <property type="entry name" value="WH_DNA-bd_sf"/>
</dbReference>
<dbReference type="GO" id="GO:0003700">
    <property type="term" value="F:DNA-binding transcription factor activity"/>
    <property type="evidence" value="ECO:0007669"/>
    <property type="project" value="InterPro"/>
</dbReference>
<dbReference type="InterPro" id="IPR036388">
    <property type="entry name" value="WH-like_DNA-bd_sf"/>
</dbReference>